<dbReference type="InterPro" id="IPR036567">
    <property type="entry name" value="RHF-like"/>
</dbReference>
<accession>A0ABR7MCM1</accession>
<sequence>MTIEMHTPHGGLQEAIVLRAKQGLIRLSHQYKGVTRIECTMREDPAISPVDNKVCEIRVMAFGENLFTHSRTDDYASSANEAIEHISQQVALLASKENELPDNITTTVRV</sequence>
<dbReference type="SUPFAM" id="SSF69754">
    <property type="entry name" value="Ribosome binding protein Y (YfiA homologue)"/>
    <property type="match status" value="1"/>
</dbReference>
<organism evidence="1 2">
    <name type="scientific">Flavihumibacter stibioxidans</name>
    <dbReference type="NCBI Taxonomy" id="1834163"/>
    <lineage>
        <taxon>Bacteria</taxon>
        <taxon>Pseudomonadati</taxon>
        <taxon>Bacteroidota</taxon>
        <taxon>Chitinophagia</taxon>
        <taxon>Chitinophagales</taxon>
        <taxon>Chitinophagaceae</taxon>
        <taxon>Flavihumibacter</taxon>
    </lineage>
</organism>
<dbReference type="RefSeq" id="WP_187258036.1">
    <property type="nucleotide sequence ID" value="NZ_JBHULF010000019.1"/>
</dbReference>
<reference evidence="1 2" key="1">
    <citation type="submission" date="2016-07" db="EMBL/GenBank/DDBJ databases">
        <title>Genome analysis of Flavihumibacter stibioxidans YS-17.</title>
        <authorList>
            <person name="Shi K."/>
            <person name="Han Y."/>
            <person name="Wang G."/>
        </authorList>
    </citation>
    <scope>NUCLEOTIDE SEQUENCE [LARGE SCALE GENOMIC DNA]</scope>
    <source>
        <strain evidence="1 2">YS-17</strain>
    </source>
</reference>
<keyword evidence="2" id="KW-1185">Reference proteome</keyword>
<dbReference type="Proteomes" id="UP000765802">
    <property type="component" value="Unassembled WGS sequence"/>
</dbReference>
<evidence type="ECO:0000313" key="1">
    <source>
        <dbReference type="EMBL" id="MBC6492716.1"/>
    </source>
</evidence>
<gene>
    <name evidence="1" type="ORF">BC349_16790</name>
</gene>
<evidence type="ECO:0000313" key="2">
    <source>
        <dbReference type="Proteomes" id="UP000765802"/>
    </source>
</evidence>
<protein>
    <recommendedName>
        <fullName evidence="3">HPF/RaiA family ribosome-associated protein</fullName>
    </recommendedName>
</protein>
<dbReference type="EMBL" id="MBUA01000029">
    <property type="protein sequence ID" value="MBC6492716.1"/>
    <property type="molecule type" value="Genomic_DNA"/>
</dbReference>
<evidence type="ECO:0008006" key="3">
    <source>
        <dbReference type="Google" id="ProtNLM"/>
    </source>
</evidence>
<proteinExistence type="predicted"/>
<name>A0ABR7MCM1_9BACT</name>
<comment type="caution">
    <text evidence="1">The sequence shown here is derived from an EMBL/GenBank/DDBJ whole genome shotgun (WGS) entry which is preliminary data.</text>
</comment>